<dbReference type="AlphaFoldDB" id="A0A382XRV4"/>
<evidence type="ECO:0008006" key="2">
    <source>
        <dbReference type="Google" id="ProtNLM"/>
    </source>
</evidence>
<dbReference type="PROSITE" id="PS50092">
    <property type="entry name" value="TSP1"/>
    <property type="match status" value="1"/>
</dbReference>
<dbReference type="EMBL" id="UINC01169973">
    <property type="protein sequence ID" value="SVD73786.1"/>
    <property type="molecule type" value="Genomic_DNA"/>
</dbReference>
<reference evidence="1" key="1">
    <citation type="submission" date="2018-05" db="EMBL/GenBank/DDBJ databases">
        <authorList>
            <person name="Lanie J.A."/>
            <person name="Ng W.-L."/>
            <person name="Kazmierczak K.M."/>
            <person name="Andrzejewski T.M."/>
            <person name="Davidsen T.M."/>
            <person name="Wayne K.J."/>
            <person name="Tettelin H."/>
            <person name="Glass J.I."/>
            <person name="Rusch D."/>
            <person name="Podicherti R."/>
            <person name="Tsui H.-C.T."/>
            <person name="Winkler M.E."/>
        </authorList>
    </citation>
    <scope>NUCLEOTIDE SEQUENCE</scope>
</reference>
<proteinExistence type="predicted"/>
<organism evidence="1">
    <name type="scientific">marine metagenome</name>
    <dbReference type="NCBI Taxonomy" id="408172"/>
    <lineage>
        <taxon>unclassified sequences</taxon>
        <taxon>metagenomes</taxon>
        <taxon>ecological metagenomes</taxon>
    </lineage>
</organism>
<feature type="non-terminal residue" evidence="1">
    <location>
        <position position="268"/>
    </location>
</feature>
<dbReference type="InterPro" id="IPR000884">
    <property type="entry name" value="TSP1_rpt"/>
</dbReference>
<gene>
    <name evidence="1" type="ORF">METZ01_LOCUS426640</name>
</gene>
<feature type="non-terminal residue" evidence="1">
    <location>
        <position position="1"/>
    </location>
</feature>
<sequence>NGQYSLRYNSTLTADTGYHSWVKYDLVDEDGDGDYDDEDPVYDSEFMCPAGFYSDSGYSYDEDGINVCDVCPEDNYCVEGTIDPEPCPSGQNSNAESTILDNCITCDSNEGWEYNETKGESECVQCPADSKNVDNVCDVCDGEDDPDCVRDASWGDWTACSGCGASTQTRTCTEGQNGGVTTCADDAEGGDTKNCTGTECDVVEAGFSAQIDSTVLGDIISSEDTYTDLEEAQYYCDQNPTCTGVSLDIVNGQYSLRYNSTLTADTGY</sequence>
<name>A0A382XRV4_9ZZZZ</name>
<evidence type="ECO:0000313" key="1">
    <source>
        <dbReference type="EMBL" id="SVD73786.1"/>
    </source>
</evidence>
<accession>A0A382XRV4</accession>
<protein>
    <recommendedName>
        <fullName evidence="2">Tyrosine-protein kinase ephrin type A/B receptor-like domain-containing protein</fullName>
    </recommendedName>
</protein>